<keyword evidence="4 6" id="KW-1133">Transmembrane helix</keyword>
<proteinExistence type="predicted"/>
<dbReference type="NCBIfam" id="NF037982">
    <property type="entry name" value="Nramp_1"/>
    <property type="match status" value="1"/>
</dbReference>
<evidence type="ECO:0000256" key="2">
    <source>
        <dbReference type="ARBA" id="ARBA00022448"/>
    </source>
</evidence>
<feature type="transmembrane region" description="Helical" evidence="6">
    <location>
        <begin position="374"/>
        <end position="392"/>
    </location>
</feature>
<comment type="subcellular location">
    <subcellularLocation>
        <location evidence="1">Membrane</location>
        <topology evidence="1">Multi-pass membrane protein</topology>
    </subcellularLocation>
</comment>
<keyword evidence="8" id="KW-1185">Reference proteome</keyword>
<keyword evidence="5 6" id="KW-0472">Membrane</keyword>
<feature type="transmembrane region" description="Helical" evidence="6">
    <location>
        <begin position="34"/>
        <end position="54"/>
    </location>
</feature>
<feature type="transmembrane region" description="Helical" evidence="6">
    <location>
        <begin position="113"/>
        <end position="132"/>
    </location>
</feature>
<organism evidence="7 8">
    <name type="scientific">Lactovum miscens</name>
    <dbReference type="NCBI Taxonomy" id="190387"/>
    <lineage>
        <taxon>Bacteria</taxon>
        <taxon>Bacillati</taxon>
        <taxon>Bacillota</taxon>
        <taxon>Bacilli</taxon>
        <taxon>Lactobacillales</taxon>
        <taxon>Streptococcaceae</taxon>
        <taxon>Lactovum</taxon>
    </lineage>
</organism>
<keyword evidence="2" id="KW-0813">Transport</keyword>
<dbReference type="GO" id="GO:0005384">
    <property type="term" value="F:manganese ion transmembrane transporter activity"/>
    <property type="evidence" value="ECO:0007669"/>
    <property type="project" value="TreeGrafter"/>
</dbReference>
<evidence type="ECO:0000313" key="8">
    <source>
        <dbReference type="Proteomes" id="UP000562464"/>
    </source>
</evidence>
<evidence type="ECO:0000256" key="4">
    <source>
        <dbReference type="ARBA" id="ARBA00022989"/>
    </source>
</evidence>
<dbReference type="InterPro" id="IPR001046">
    <property type="entry name" value="NRAMP_fam"/>
</dbReference>
<keyword evidence="3 6" id="KW-0812">Transmembrane</keyword>
<protein>
    <submittedName>
        <fullName evidence="7">Manganese transport protein</fullName>
    </submittedName>
</protein>
<feature type="transmembrane region" description="Helical" evidence="6">
    <location>
        <begin position="443"/>
        <end position="461"/>
    </location>
</feature>
<dbReference type="AlphaFoldDB" id="A0A841CAG7"/>
<dbReference type="PANTHER" id="PTHR11706">
    <property type="entry name" value="SOLUTE CARRIER PROTEIN FAMILY 11 MEMBER"/>
    <property type="match status" value="1"/>
</dbReference>
<dbReference type="NCBIfam" id="NF001923">
    <property type="entry name" value="PRK00701.1"/>
    <property type="match status" value="1"/>
</dbReference>
<dbReference type="GO" id="GO:0034755">
    <property type="term" value="P:iron ion transmembrane transport"/>
    <property type="evidence" value="ECO:0007669"/>
    <property type="project" value="TreeGrafter"/>
</dbReference>
<evidence type="ECO:0000256" key="3">
    <source>
        <dbReference type="ARBA" id="ARBA00022692"/>
    </source>
</evidence>
<reference evidence="7 8" key="1">
    <citation type="submission" date="2020-08" db="EMBL/GenBank/DDBJ databases">
        <title>Genomic Encyclopedia of Type Strains, Phase IV (KMG-IV): sequencing the most valuable type-strain genomes for metagenomic binning, comparative biology and taxonomic classification.</title>
        <authorList>
            <person name="Goeker M."/>
        </authorList>
    </citation>
    <scope>NUCLEOTIDE SEQUENCE [LARGE SCALE GENOMIC DNA]</scope>
    <source>
        <strain evidence="7 8">DSM 14925</strain>
    </source>
</reference>
<evidence type="ECO:0000313" key="7">
    <source>
        <dbReference type="EMBL" id="MBB5888180.1"/>
    </source>
</evidence>
<dbReference type="RefSeq" id="WP_183539983.1">
    <property type="nucleotide sequence ID" value="NZ_JACHHV010000016.1"/>
</dbReference>
<dbReference type="NCBIfam" id="TIGR01197">
    <property type="entry name" value="nramp"/>
    <property type="match status" value="1"/>
</dbReference>
<feature type="transmembrane region" description="Helical" evidence="6">
    <location>
        <begin position="275"/>
        <end position="295"/>
    </location>
</feature>
<dbReference type="Proteomes" id="UP000562464">
    <property type="component" value="Unassembled WGS sequence"/>
</dbReference>
<gene>
    <name evidence="7" type="ORF">HNQ37_001072</name>
</gene>
<dbReference type="PANTHER" id="PTHR11706:SF33">
    <property type="entry name" value="NATURAL RESISTANCE-ASSOCIATED MACROPHAGE PROTEIN 2"/>
    <property type="match status" value="1"/>
</dbReference>
<dbReference type="GO" id="GO:0005886">
    <property type="term" value="C:plasma membrane"/>
    <property type="evidence" value="ECO:0007669"/>
    <property type="project" value="TreeGrafter"/>
</dbReference>
<feature type="transmembrane region" description="Helical" evidence="6">
    <location>
        <begin position="412"/>
        <end position="431"/>
    </location>
</feature>
<evidence type="ECO:0000256" key="1">
    <source>
        <dbReference type="ARBA" id="ARBA00004141"/>
    </source>
</evidence>
<evidence type="ECO:0000256" key="5">
    <source>
        <dbReference type="ARBA" id="ARBA00023136"/>
    </source>
</evidence>
<feature type="transmembrane region" description="Helical" evidence="6">
    <location>
        <begin position="138"/>
        <end position="164"/>
    </location>
</feature>
<accession>A0A841CAG7</accession>
<sequence>MAKKKKKGIVQLHYANGRSLGEINGTVEVPRDKGFLKTLFMYSGPGALVAVGYMDPGNWSTSITGGQNFGYLLMSVILLSSLVAMLLQYMAAKLGIVTQMDLAQAIRARTSQSLGIVLWILTELAIMATDIAEVIGAAIALYLLFGIPIIVAVFITVLDVLLLLLLTRVGFRKIEAIVVCLILVILLVFVYQVALSNPDWLGVVKGLIPTSQTFANQPQVNGISALQGSLGIIGATVMPHNLYLHSAISQTRKIDHNDEEDVARTVRFTTWDSNIQLTLAFVVNALLLITGVAVFKSGGVKDPSFFGLYHALSDANSLSNGVLASVAKSGALSALFAVALLASGQNSTITGTLSGQVIMEGFVHMRIPLWLRRLITRLLSVIPVLIAVLLTAGQSSINEHIALNNLMNNSQVFLAFALPFSMLPLLMMTDSQVEMGERFKNGLFIKALGWISVISLTFLNLEGLPAAIEGFFGKNPTVNQITIAHGIAYLLIVVVLALLIWTIIELYKGNKRYAESETFKKSREMKEKKDM</sequence>
<feature type="transmembrane region" description="Helical" evidence="6">
    <location>
        <begin position="176"/>
        <end position="194"/>
    </location>
</feature>
<dbReference type="GO" id="GO:0015086">
    <property type="term" value="F:cadmium ion transmembrane transporter activity"/>
    <property type="evidence" value="ECO:0007669"/>
    <property type="project" value="TreeGrafter"/>
</dbReference>
<dbReference type="EMBL" id="JACHHV010000016">
    <property type="protein sequence ID" value="MBB5888180.1"/>
    <property type="molecule type" value="Genomic_DNA"/>
</dbReference>
<dbReference type="Pfam" id="PF01566">
    <property type="entry name" value="Nramp"/>
    <property type="match status" value="1"/>
</dbReference>
<comment type="caution">
    <text evidence="7">The sequence shown here is derived from an EMBL/GenBank/DDBJ whole genome shotgun (WGS) entry which is preliminary data.</text>
</comment>
<feature type="transmembrane region" description="Helical" evidence="6">
    <location>
        <begin position="481"/>
        <end position="504"/>
    </location>
</feature>
<evidence type="ECO:0000256" key="6">
    <source>
        <dbReference type="SAM" id="Phobius"/>
    </source>
</evidence>
<name>A0A841CAG7_9LACT</name>
<feature type="transmembrane region" description="Helical" evidence="6">
    <location>
        <begin position="69"/>
        <end position="92"/>
    </location>
</feature>
<dbReference type="PRINTS" id="PR00447">
    <property type="entry name" value="NATRESASSCMP"/>
</dbReference>